<keyword evidence="12" id="KW-1185">Reference proteome</keyword>
<keyword evidence="7 10" id="KW-0472">Membrane</keyword>
<keyword evidence="3" id="KW-0813">Transport</keyword>
<dbReference type="SUPFAM" id="SSF144083">
    <property type="entry name" value="Magnesium transport protein CorA, transmembrane region"/>
    <property type="match status" value="1"/>
</dbReference>
<keyword evidence="8" id="KW-0175">Coiled coil</keyword>
<dbReference type="GO" id="GO:0015087">
    <property type="term" value="F:cobalt ion transmembrane transporter activity"/>
    <property type="evidence" value="ECO:0007669"/>
    <property type="project" value="TreeGrafter"/>
</dbReference>
<evidence type="ECO:0000256" key="4">
    <source>
        <dbReference type="ARBA" id="ARBA00022475"/>
    </source>
</evidence>
<dbReference type="Gene3D" id="1.20.58.340">
    <property type="entry name" value="Magnesium transport protein CorA, transmembrane region"/>
    <property type="match status" value="1"/>
</dbReference>
<dbReference type="PANTHER" id="PTHR46494">
    <property type="entry name" value="CORA FAMILY METAL ION TRANSPORTER (EUROFUNG)"/>
    <property type="match status" value="1"/>
</dbReference>
<evidence type="ECO:0000256" key="6">
    <source>
        <dbReference type="ARBA" id="ARBA00022989"/>
    </source>
</evidence>
<evidence type="ECO:0000256" key="1">
    <source>
        <dbReference type="ARBA" id="ARBA00004651"/>
    </source>
</evidence>
<evidence type="ECO:0000256" key="10">
    <source>
        <dbReference type="SAM" id="Phobius"/>
    </source>
</evidence>
<dbReference type="InterPro" id="IPR045861">
    <property type="entry name" value="CorA_cytoplasmic_dom"/>
</dbReference>
<feature type="region of interest" description="Disordered" evidence="9">
    <location>
        <begin position="1"/>
        <end position="28"/>
    </location>
</feature>
<dbReference type="AlphaFoldDB" id="A0AAW0DNC6"/>
<reference evidence="11 12" key="1">
    <citation type="journal article" date="2024" name="J Genomics">
        <title>Draft genome sequencing and assembly of Favolaschia claudopus CIRM-BRFM 2984 isolated from oak limbs.</title>
        <authorList>
            <person name="Navarro D."/>
            <person name="Drula E."/>
            <person name="Chaduli D."/>
            <person name="Cazenave R."/>
            <person name="Ahrendt S."/>
            <person name="Wang J."/>
            <person name="Lipzen A."/>
            <person name="Daum C."/>
            <person name="Barry K."/>
            <person name="Grigoriev I.V."/>
            <person name="Favel A."/>
            <person name="Rosso M.N."/>
            <person name="Martin F."/>
        </authorList>
    </citation>
    <scope>NUCLEOTIDE SEQUENCE [LARGE SCALE GENOMIC DNA]</scope>
    <source>
        <strain evidence="11 12">CIRM-BRFM 2984</strain>
    </source>
</reference>
<dbReference type="Proteomes" id="UP001362999">
    <property type="component" value="Unassembled WGS sequence"/>
</dbReference>
<evidence type="ECO:0000313" key="12">
    <source>
        <dbReference type="Proteomes" id="UP001362999"/>
    </source>
</evidence>
<feature type="transmembrane region" description="Helical" evidence="10">
    <location>
        <begin position="483"/>
        <end position="504"/>
    </location>
</feature>
<evidence type="ECO:0000256" key="3">
    <source>
        <dbReference type="ARBA" id="ARBA00022448"/>
    </source>
</evidence>
<gene>
    <name evidence="11" type="ORF">R3P38DRAFT_2860164</name>
</gene>
<comment type="caution">
    <text evidence="11">The sequence shown here is derived from an EMBL/GenBank/DDBJ whole genome shotgun (WGS) entry which is preliminary data.</text>
</comment>
<feature type="transmembrane region" description="Helical" evidence="10">
    <location>
        <begin position="451"/>
        <end position="471"/>
    </location>
</feature>
<proteinExistence type="inferred from homology"/>
<dbReference type="PANTHER" id="PTHR46494:SF1">
    <property type="entry name" value="CORA FAMILY METAL ION TRANSPORTER (EUROFUNG)"/>
    <property type="match status" value="1"/>
</dbReference>
<evidence type="ECO:0000256" key="5">
    <source>
        <dbReference type="ARBA" id="ARBA00022692"/>
    </source>
</evidence>
<keyword evidence="5 10" id="KW-0812">Transmembrane</keyword>
<dbReference type="Pfam" id="PF01544">
    <property type="entry name" value="CorA"/>
    <property type="match status" value="1"/>
</dbReference>
<evidence type="ECO:0000256" key="2">
    <source>
        <dbReference type="ARBA" id="ARBA00009765"/>
    </source>
</evidence>
<evidence type="ECO:0000256" key="9">
    <source>
        <dbReference type="SAM" id="MobiDB-lite"/>
    </source>
</evidence>
<dbReference type="GO" id="GO:0050897">
    <property type="term" value="F:cobalt ion binding"/>
    <property type="evidence" value="ECO:0007669"/>
    <property type="project" value="TreeGrafter"/>
</dbReference>
<dbReference type="GO" id="GO:0005886">
    <property type="term" value="C:plasma membrane"/>
    <property type="evidence" value="ECO:0007669"/>
    <property type="project" value="UniProtKB-SubCell"/>
</dbReference>
<sequence>MTSSRPAQELPPRIPQPRHRHGAPSGPWPFLDLDSEIDLSLFSNPPARSPTEEQRHWSKYPQSLYPNWTPSQQAKSGITDVVGHIEGRCLIHNVHVLNTGVFTSEEDHVVTALDAEEYWNKLHEDLPSNVTVRALFVDSLSGPVLQMLGARFNIEPFFFSSSFNWIPARYQDTVGEGDHITMTLSFIRSMQNPTAIPSSPTSDYPPTIPTLNSEDQVIDTQAPLLLSSSNHVLTHDILSIHMVRSRGLSTIISYHPPHQHRTTTAHTLRTRLLAAGQSVYWNKIFTPTISTDPTFVLLALLWYPLYAFDESLDALYSHICWLEGRVIATTEMTTLSQQLYVVRAHLLHYAALLEDFRKAVVFVSETRNPMLEHPADDVSEETIASMKEYMRRESKNLLDEIARLEENRKMQDNRLKNVMDLAFSSVNLEDSRTMKNLTEAAVRDSAAMKQVAYLTMFFLPASFAAAVFGMNVDILTQDARGSLAHYFAFAVPLTAVTVWIIMAFQFRKRDPHNLIHDENYVPFWSKLSWPLVSVRKKIIRSKTIQRNSVRLISRPGSTGVDPTPLPMWD</sequence>
<name>A0AAW0DNC6_9AGAR</name>
<dbReference type="GO" id="GO:0000287">
    <property type="term" value="F:magnesium ion binding"/>
    <property type="evidence" value="ECO:0007669"/>
    <property type="project" value="TreeGrafter"/>
</dbReference>
<comment type="subcellular location">
    <subcellularLocation>
        <location evidence="1">Cell membrane</location>
        <topology evidence="1">Multi-pass membrane protein</topology>
    </subcellularLocation>
</comment>
<accession>A0AAW0DNC6</accession>
<dbReference type="SUPFAM" id="SSF143865">
    <property type="entry name" value="CorA soluble domain-like"/>
    <property type="match status" value="1"/>
</dbReference>
<evidence type="ECO:0000313" key="11">
    <source>
        <dbReference type="EMBL" id="KAK7052410.1"/>
    </source>
</evidence>
<evidence type="ECO:0000256" key="8">
    <source>
        <dbReference type="SAM" id="Coils"/>
    </source>
</evidence>
<organism evidence="11 12">
    <name type="scientific">Favolaschia claudopus</name>
    <dbReference type="NCBI Taxonomy" id="2862362"/>
    <lineage>
        <taxon>Eukaryota</taxon>
        <taxon>Fungi</taxon>
        <taxon>Dikarya</taxon>
        <taxon>Basidiomycota</taxon>
        <taxon>Agaricomycotina</taxon>
        <taxon>Agaricomycetes</taxon>
        <taxon>Agaricomycetidae</taxon>
        <taxon>Agaricales</taxon>
        <taxon>Marasmiineae</taxon>
        <taxon>Mycenaceae</taxon>
        <taxon>Favolaschia</taxon>
    </lineage>
</organism>
<dbReference type="InterPro" id="IPR045863">
    <property type="entry name" value="CorA_TM1_TM2"/>
</dbReference>
<evidence type="ECO:0000256" key="7">
    <source>
        <dbReference type="ARBA" id="ARBA00023136"/>
    </source>
</evidence>
<dbReference type="InterPro" id="IPR002523">
    <property type="entry name" value="MgTranspt_CorA/ZnTranspt_ZntB"/>
</dbReference>
<protein>
    <submittedName>
        <fullName evidence="11">Uncharacterized protein</fullName>
    </submittedName>
</protein>
<feature type="coiled-coil region" evidence="8">
    <location>
        <begin position="387"/>
        <end position="421"/>
    </location>
</feature>
<dbReference type="EMBL" id="JAWWNJ010000007">
    <property type="protein sequence ID" value="KAK7052410.1"/>
    <property type="molecule type" value="Genomic_DNA"/>
</dbReference>
<keyword evidence="4" id="KW-1003">Cell membrane</keyword>
<dbReference type="GO" id="GO:0015095">
    <property type="term" value="F:magnesium ion transmembrane transporter activity"/>
    <property type="evidence" value="ECO:0007669"/>
    <property type="project" value="TreeGrafter"/>
</dbReference>
<comment type="similarity">
    <text evidence="2">Belongs to the CorA metal ion transporter (MIT) (TC 1.A.35) family.</text>
</comment>
<keyword evidence="6 10" id="KW-1133">Transmembrane helix</keyword>